<dbReference type="InterPro" id="IPR012678">
    <property type="entry name" value="Ribosomal_uL23/eL15/eS24_sf"/>
</dbReference>
<keyword evidence="5" id="KW-0150">Chloroplast</keyword>
<dbReference type="SUPFAM" id="SSF54189">
    <property type="entry name" value="Ribosomal proteins S24e, L23 and L15e"/>
    <property type="match status" value="1"/>
</dbReference>
<dbReference type="Pfam" id="PF00276">
    <property type="entry name" value="Ribosomal_L23"/>
    <property type="match status" value="1"/>
</dbReference>
<evidence type="ECO:0000256" key="4">
    <source>
        <dbReference type="ARBA" id="ARBA00035287"/>
    </source>
</evidence>
<keyword evidence="2 5" id="KW-0689">Ribosomal protein</keyword>
<evidence type="ECO:0000256" key="2">
    <source>
        <dbReference type="ARBA" id="ARBA00022980"/>
    </source>
</evidence>
<evidence type="ECO:0000256" key="1">
    <source>
        <dbReference type="ARBA" id="ARBA00006700"/>
    </source>
</evidence>
<reference evidence="5" key="1">
    <citation type="submission" date="2018-07" db="EMBL/GenBank/DDBJ databases">
        <authorList>
            <person name="Quirk P.G."/>
            <person name="Krulwich T.A."/>
        </authorList>
    </citation>
    <scope>NUCLEOTIDE SEQUENCE</scope>
</reference>
<dbReference type="GO" id="GO:0003735">
    <property type="term" value="F:structural constituent of ribosome"/>
    <property type="evidence" value="ECO:0007669"/>
    <property type="project" value="InterPro"/>
</dbReference>
<dbReference type="GO" id="GO:0005840">
    <property type="term" value="C:ribosome"/>
    <property type="evidence" value="ECO:0007669"/>
    <property type="project" value="UniProtKB-KW"/>
</dbReference>
<keyword evidence="5" id="KW-0934">Plastid</keyword>
<dbReference type="Gene3D" id="3.30.70.330">
    <property type="match status" value="1"/>
</dbReference>
<accession>A0A386B133</accession>
<dbReference type="InterPro" id="IPR013025">
    <property type="entry name" value="Ribosomal_uL23-like"/>
</dbReference>
<keyword evidence="3" id="KW-0687">Ribonucleoprotein</keyword>
<dbReference type="GO" id="GO:1990904">
    <property type="term" value="C:ribonucleoprotein complex"/>
    <property type="evidence" value="ECO:0007669"/>
    <property type="project" value="UniProtKB-KW"/>
</dbReference>
<reference evidence="5" key="2">
    <citation type="journal article" date="2019" name="Mol. Phylogenet. Evol.">
        <title>Reassessment of the classification of bryopsidales (chlorophyta) based on chloroplast phylogenomic analyses.</title>
        <authorList>
            <person name="Cremen M.C."/>
            <person name="Leliaert F."/>
            <person name="West J."/>
            <person name="Lam D.W."/>
            <person name="Shimada S."/>
            <person name="Lopez-Bautista J.M."/>
            <person name="Verbruggen H."/>
        </authorList>
    </citation>
    <scope>NUCLEOTIDE SEQUENCE</scope>
</reference>
<dbReference type="InterPro" id="IPR012677">
    <property type="entry name" value="Nucleotide-bd_a/b_plait_sf"/>
</dbReference>
<geneLocation type="chloroplast" evidence="5"/>
<evidence type="ECO:0000313" key="5">
    <source>
        <dbReference type="EMBL" id="AYC65412.1"/>
    </source>
</evidence>
<dbReference type="GeneID" id="38279247"/>
<dbReference type="EMBL" id="MH591109">
    <property type="protein sequence ID" value="AYC65412.1"/>
    <property type="molecule type" value="Genomic_DNA"/>
</dbReference>
<dbReference type="GO" id="GO:0006412">
    <property type="term" value="P:translation"/>
    <property type="evidence" value="ECO:0007669"/>
    <property type="project" value="InterPro"/>
</dbReference>
<dbReference type="RefSeq" id="YP_009519346.1">
    <property type="nucleotide sequence ID" value="NC_039525.1"/>
</dbReference>
<sequence>MVKNLSVQWNQRLFDCIQRPIITEKTTKLMEQSIYTFEVDAQLTKKQIKAIFQEYYNQPIKSITTLRKGLKKRARLCFYESIKEDVQTK</sequence>
<gene>
    <name evidence="5" type="primary">rpl23</name>
</gene>
<name>A0A386B133_9CHLO</name>
<organism evidence="5">
    <name type="scientific">Pseudocodium devriesii</name>
    <dbReference type="NCBI Taxonomy" id="453070"/>
    <lineage>
        <taxon>Eukaryota</taxon>
        <taxon>Viridiplantae</taxon>
        <taxon>Chlorophyta</taxon>
        <taxon>core chlorophytes</taxon>
        <taxon>Ulvophyceae</taxon>
        <taxon>TCBD clade</taxon>
        <taxon>Bryopsidales</taxon>
        <taxon>Halimedineae</taxon>
        <taxon>Halimedaceae</taxon>
        <taxon>Pseudocodieae</taxon>
        <taxon>Pseudocodium</taxon>
    </lineage>
</organism>
<comment type="similarity">
    <text evidence="1">Belongs to the universal ribosomal protein uL23 family.</text>
</comment>
<dbReference type="AlphaFoldDB" id="A0A386B133"/>
<protein>
    <recommendedName>
        <fullName evidence="4">Large ribosomal subunit protein uL23c</fullName>
    </recommendedName>
</protein>
<proteinExistence type="inferred from homology"/>
<evidence type="ECO:0000256" key="3">
    <source>
        <dbReference type="ARBA" id="ARBA00023274"/>
    </source>
</evidence>